<evidence type="ECO:0000256" key="1">
    <source>
        <dbReference type="ARBA" id="ARBA00010638"/>
    </source>
</evidence>
<keyword evidence="2 4" id="KW-0547">Nucleotide-binding</keyword>
<dbReference type="Gene3D" id="3.40.50.10420">
    <property type="entry name" value="NagB/RpiA/CoA transferase-like"/>
    <property type="match status" value="1"/>
</dbReference>
<dbReference type="SUPFAM" id="SSF100950">
    <property type="entry name" value="NagB/RpiA/CoA transferase-like"/>
    <property type="match status" value="1"/>
</dbReference>
<gene>
    <name evidence="5" type="ORF">C0674_09270</name>
</gene>
<dbReference type="Proteomes" id="UP000285882">
    <property type="component" value="Chromosome"/>
</dbReference>
<keyword evidence="6" id="KW-1185">Reference proteome</keyword>
<evidence type="ECO:0000313" key="6">
    <source>
        <dbReference type="Proteomes" id="UP000285882"/>
    </source>
</evidence>
<name>A0ABX5Q839_9BACL</name>
<keyword evidence="3 4" id="KW-0067">ATP-binding</keyword>
<keyword evidence="4" id="KW-0479">Metal-binding</keyword>
<dbReference type="PANTHER" id="PTHR23407:SF1">
    <property type="entry name" value="5-FORMYLTETRAHYDROFOLATE CYCLO-LIGASE"/>
    <property type="match status" value="1"/>
</dbReference>
<dbReference type="InterPro" id="IPR002698">
    <property type="entry name" value="FTHF_cligase"/>
</dbReference>
<reference evidence="5 6" key="1">
    <citation type="submission" date="2018-01" db="EMBL/GenBank/DDBJ databases">
        <title>Complete genome sequencing of Sporolactobacillus terrae DLG3.</title>
        <authorList>
            <person name="Nam Y.-D."/>
            <person name="Kang J."/>
            <person name="Chung W.-H."/>
        </authorList>
    </citation>
    <scope>NUCLEOTIDE SEQUENCE [LARGE SCALE GENOMIC DNA]</scope>
    <source>
        <strain evidence="5 6">DLG3</strain>
    </source>
</reference>
<protein>
    <recommendedName>
        <fullName evidence="4">5-formyltetrahydrofolate cyclo-ligase</fullName>
        <ecNumber evidence="4">6.3.3.2</ecNumber>
    </recommendedName>
</protein>
<dbReference type="Pfam" id="PF01812">
    <property type="entry name" value="5-FTHF_cyc-lig"/>
    <property type="match status" value="1"/>
</dbReference>
<evidence type="ECO:0000256" key="2">
    <source>
        <dbReference type="ARBA" id="ARBA00022741"/>
    </source>
</evidence>
<sequence length="195" mass="22352">MEEIMKSQKKNLRNQILHAMAMETLDDDVFTEKCKQIREHLFDTAIWQDAQVIGITLSVGREVETMAIITRAWTENKRIVVPKCNPKAHSMTFYGLDTFSQLESSFYGLMEPDPKKTQKQATDTIDLLIVPGVVFNHKGYRIGYGGGYYDRFLAGFKGITASLLLEQQFNEQLPVEPHDQQVGWLITERGCYQVK</sequence>
<comment type="similarity">
    <text evidence="1 4">Belongs to the 5-formyltetrahydrofolate cyclo-ligase family.</text>
</comment>
<proteinExistence type="inferred from homology"/>
<comment type="cofactor">
    <cofactor evidence="4">
        <name>Mg(2+)</name>
        <dbReference type="ChEBI" id="CHEBI:18420"/>
    </cofactor>
</comment>
<dbReference type="NCBIfam" id="TIGR02727">
    <property type="entry name" value="MTHFS_bact"/>
    <property type="match status" value="1"/>
</dbReference>
<dbReference type="InterPro" id="IPR024185">
    <property type="entry name" value="FTHF_cligase-like_sf"/>
</dbReference>
<dbReference type="PIRSF" id="PIRSF006806">
    <property type="entry name" value="FTHF_cligase"/>
    <property type="match status" value="1"/>
</dbReference>
<keyword evidence="4" id="KW-0460">Magnesium</keyword>
<accession>A0ABX5Q839</accession>
<evidence type="ECO:0000256" key="4">
    <source>
        <dbReference type="RuleBase" id="RU361279"/>
    </source>
</evidence>
<dbReference type="EMBL" id="CP025688">
    <property type="protein sequence ID" value="QAA22802.1"/>
    <property type="molecule type" value="Genomic_DNA"/>
</dbReference>
<comment type="catalytic activity">
    <reaction evidence="4">
        <text>(6S)-5-formyl-5,6,7,8-tetrahydrofolate + ATP = (6R)-5,10-methenyltetrahydrofolate + ADP + phosphate</text>
        <dbReference type="Rhea" id="RHEA:10488"/>
        <dbReference type="ChEBI" id="CHEBI:30616"/>
        <dbReference type="ChEBI" id="CHEBI:43474"/>
        <dbReference type="ChEBI" id="CHEBI:57455"/>
        <dbReference type="ChEBI" id="CHEBI:57457"/>
        <dbReference type="ChEBI" id="CHEBI:456216"/>
        <dbReference type="EC" id="6.3.3.2"/>
    </reaction>
</comment>
<evidence type="ECO:0000256" key="3">
    <source>
        <dbReference type="ARBA" id="ARBA00022840"/>
    </source>
</evidence>
<evidence type="ECO:0000313" key="5">
    <source>
        <dbReference type="EMBL" id="QAA22802.1"/>
    </source>
</evidence>
<dbReference type="PANTHER" id="PTHR23407">
    <property type="entry name" value="ATPASE INHIBITOR/5-FORMYLTETRAHYDROFOLATE CYCLO-LIGASE"/>
    <property type="match status" value="1"/>
</dbReference>
<dbReference type="InterPro" id="IPR037171">
    <property type="entry name" value="NagB/RpiA_transferase-like"/>
</dbReference>
<dbReference type="EC" id="6.3.3.2" evidence="4"/>
<organism evidence="5 6">
    <name type="scientific">Sporolactobacillus terrae</name>
    <dbReference type="NCBI Taxonomy" id="269673"/>
    <lineage>
        <taxon>Bacteria</taxon>
        <taxon>Bacillati</taxon>
        <taxon>Bacillota</taxon>
        <taxon>Bacilli</taxon>
        <taxon>Bacillales</taxon>
        <taxon>Sporolactobacillaceae</taxon>
        <taxon>Sporolactobacillus</taxon>
    </lineage>
</organism>